<dbReference type="EMBL" id="CAEKKB010000003">
    <property type="protein sequence ID" value="CAB4304123.1"/>
    <property type="molecule type" value="Genomic_DNA"/>
</dbReference>
<sequence>MGKGKDIKRLRNEVAVLHHEKGELDERVLCLEKCISHANVRKIDDAGEESHKTKDGGVAESREESIQNKKEEV</sequence>
<dbReference type="AlphaFoldDB" id="A0A6J5WV06"/>
<keyword evidence="3" id="KW-1185">Reference proteome</keyword>
<feature type="region of interest" description="Disordered" evidence="1">
    <location>
        <begin position="44"/>
        <end position="73"/>
    </location>
</feature>
<evidence type="ECO:0000256" key="1">
    <source>
        <dbReference type="SAM" id="MobiDB-lite"/>
    </source>
</evidence>
<evidence type="ECO:0000313" key="2">
    <source>
        <dbReference type="EMBL" id="CAB4304123.1"/>
    </source>
</evidence>
<dbReference type="Proteomes" id="UP000507245">
    <property type="component" value="Unassembled WGS sequence"/>
</dbReference>
<protein>
    <submittedName>
        <fullName evidence="2">Uncharacterized protein</fullName>
    </submittedName>
</protein>
<accession>A0A6J5WV06</accession>
<reference evidence="3" key="1">
    <citation type="journal article" date="2020" name="Genome Biol.">
        <title>Gamete binning: chromosome-level and haplotype-resolved genome assembly enabled by high-throughput single-cell sequencing of gamete genomes.</title>
        <authorList>
            <person name="Campoy J.A."/>
            <person name="Sun H."/>
            <person name="Goel M."/>
            <person name="Jiao W.-B."/>
            <person name="Folz-Donahue K."/>
            <person name="Wang N."/>
            <person name="Rubio M."/>
            <person name="Liu C."/>
            <person name="Kukat C."/>
            <person name="Ruiz D."/>
            <person name="Huettel B."/>
            <person name="Schneeberger K."/>
        </authorList>
    </citation>
    <scope>NUCLEOTIDE SEQUENCE [LARGE SCALE GENOMIC DNA]</scope>
    <source>
        <strain evidence="3">cv. Rojo Pasion</strain>
    </source>
</reference>
<organism evidence="2 3">
    <name type="scientific">Prunus armeniaca</name>
    <name type="common">Apricot</name>
    <name type="synonym">Armeniaca vulgaris</name>
    <dbReference type="NCBI Taxonomy" id="36596"/>
    <lineage>
        <taxon>Eukaryota</taxon>
        <taxon>Viridiplantae</taxon>
        <taxon>Streptophyta</taxon>
        <taxon>Embryophyta</taxon>
        <taxon>Tracheophyta</taxon>
        <taxon>Spermatophyta</taxon>
        <taxon>Magnoliopsida</taxon>
        <taxon>eudicotyledons</taxon>
        <taxon>Gunneridae</taxon>
        <taxon>Pentapetalae</taxon>
        <taxon>rosids</taxon>
        <taxon>fabids</taxon>
        <taxon>Rosales</taxon>
        <taxon>Rosaceae</taxon>
        <taxon>Amygdaloideae</taxon>
        <taxon>Amygdaleae</taxon>
        <taxon>Prunus</taxon>
    </lineage>
</organism>
<name>A0A6J5WV06_PRUAR</name>
<evidence type="ECO:0000313" key="3">
    <source>
        <dbReference type="Proteomes" id="UP000507245"/>
    </source>
</evidence>
<gene>
    <name evidence="2" type="ORF">ORAREDHAP_LOCUS21444</name>
</gene>
<proteinExistence type="predicted"/>